<reference evidence="5 6" key="1">
    <citation type="journal article" date="2014" name="Genome Biol. Evol.">
        <title>The secreted proteins of Achlya hypogyna and Thraustotheca clavata identify the ancestral oomycete secretome and reveal gene acquisitions by horizontal gene transfer.</title>
        <authorList>
            <person name="Misner I."/>
            <person name="Blouin N."/>
            <person name="Leonard G."/>
            <person name="Richards T.A."/>
            <person name="Lane C.E."/>
        </authorList>
    </citation>
    <scope>NUCLEOTIDE SEQUENCE [LARGE SCALE GENOMIC DNA]</scope>
    <source>
        <strain evidence="5 6">ATCC 48635</strain>
    </source>
</reference>
<dbReference type="SUPFAM" id="SSF48208">
    <property type="entry name" value="Six-hairpin glycosidases"/>
    <property type="match status" value="1"/>
</dbReference>
<dbReference type="Pfam" id="PF22422">
    <property type="entry name" value="MGH1-like_GH"/>
    <property type="match status" value="1"/>
</dbReference>
<dbReference type="InterPro" id="IPR008928">
    <property type="entry name" value="6-hairpin_glycosidase_sf"/>
</dbReference>
<feature type="chain" id="PRO_5012122179" description="Mannosylglycerate hydrolase MGH1-like glycoside hydrolase domain-containing protein" evidence="3">
    <location>
        <begin position="17"/>
        <end position="658"/>
    </location>
</feature>
<feature type="transmembrane region" description="Helical" evidence="2">
    <location>
        <begin position="556"/>
        <end position="584"/>
    </location>
</feature>
<dbReference type="EMBL" id="JNBR01000028">
    <property type="protein sequence ID" value="OQS00626.1"/>
    <property type="molecule type" value="Genomic_DNA"/>
</dbReference>
<evidence type="ECO:0000313" key="5">
    <source>
        <dbReference type="EMBL" id="OQS00626.1"/>
    </source>
</evidence>
<gene>
    <name evidence="5" type="ORF">ACHHYP_03242</name>
</gene>
<evidence type="ECO:0000313" key="6">
    <source>
        <dbReference type="Proteomes" id="UP000243579"/>
    </source>
</evidence>
<feature type="compositionally biased region" description="Acidic residues" evidence="1">
    <location>
        <begin position="617"/>
        <end position="626"/>
    </location>
</feature>
<organism evidence="5 6">
    <name type="scientific">Achlya hypogyna</name>
    <name type="common">Oomycete</name>
    <name type="synonym">Protoachlya hypogyna</name>
    <dbReference type="NCBI Taxonomy" id="1202772"/>
    <lineage>
        <taxon>Eukaryota</taxon>
        <taxon>Sar</taxon>
        <taxon>Stramenopiles</taxon>
        <taxon>Oomycota</taxon>
        <taxon>Saprolegniomycetes</taxon>
        <taxon>Saprolegniales</taxon>
        <taxon>Achlyaceae</taxon>
        <taxon>Achlya</taxon>
    </lineage>
</organism>
<dbReference type="Gene3D" id="1.50.10.10">
    <property type="match status" value="1"/>
</dbReference>
<keyword evidence="6" id="KW-1185">Reference proteome</keyword>
<feature type="region of interest" description="Disordered" evidence="1">
    <location>
        <begin position="593"/>
        <end position="644"/>
    </location>
</feature>
<evidence type="ECO:0000256" key="1">
    <source>
        <dbReference type="SAM" id="MobiDB-lite"/>
    </source>
</evidence>
<comment type="caution">
    <text evidence="5">The sequence shown here is derived from an EMBL/GenBank/DDBJ whole genome shotgun (WGS) entry which is preliminary data.</text>
</comment>
<dbReference type="AlphaFoldDB" id="A0A1V9ZRH1"/>
<feature type="signal peptide" evidence="3">
    <location>
        <begin position="1"/>
        <end position="16"/>
    </location>
</feature>
<dbReference type="GO" id="GO:0005975">
    <property type="term" value="P:carbohydrate metabolic process"/>
    <property type="evidence" value="ECO:0007669"/>
    <property type="project" value="InterPro"/>
</dbReference>
<feature type="domain" description="Mannosylglycerate hydrolase MGH1-like glycoside hydrolase" evidence="4">
    <location>
        <begin position="87"/>
        <end position="429"/>
    </location>
</feature>
<name>A0A1V9ZRH1_ACHHY</name>
<sequence>MKTVLVLGLLYSAGGSLPTLVGASPASTDTLNAMVVVNETGKTTDIPQFDAIIKAAYSVLEANYDDQMHATSPGSLESIGFQHIKARDALFAAQAIAHRNFSRAAKQFNSILKHQWSNGFMPDIIYGPSVGVSTTWLPTNKTFYPGPAFWSTSEHNNGTNKSLPTSGILAPPLHAETAMRIFYLAPLDTSMGTPVYTDDAMVFLCDVYAPLRHFHSYLFSTRQASNDSLLALRHPWESVTPLAPGWQDALKAVKGAADYSQVIQRLSVPANARDAFVAAAATFYPDAGAPQDVYEPMLYLASCFVREHYNDVTIPEKCAMAFEVLDVEFNALVLRSSEALLNMATLLLKHASRSLRFDCNDGKGLPTPHEIDGLKQTVAVLKGRLQAPTPAGLWNVSSQFFQRTPATAPTVQGFLPLFATELGDGAQLGLLGHLLPTPATFNFFCDYFPMAVFPCGPQAPAPPRVTLLVHNYLVYRGFLKNSFLGIAQVLLQKTFALLSSVDAYHFCDIFDATSGAPMATTTGLSSTLAAAVAINMGLPDATQPPSPDTPPINRKMILIVMCIELVVAMGVALGCVVFSIYFVVKRPTQEPRAPVAPRVADAASPRSAGSDHLEESLLSEEEDVDEYGSFLDSSPVGRGPKGTWSSVKSFVASISPWG</sequence>
<proteinExistence type="predicted"/>
<keyword evidence="2" id="KW-0472">Membrane</keyword>
<protein>
    <recommendedName>
        <fullName evidence="4">Mannosylglycerate hydrolase MGH1-like glycoside hydrolase domain-containing protein</fullName>
    </recommendedName>
</protein>
<keyword evidence="2" id="KW-0812">Transmembrane</keyword>
<evidence type="ECO:0000256" key="2">
    <source>
        <dbReference type="SAM" id="Phobius"/>
    </source>
</evidence>
<dbReference type="Proteomes" id="UP000243579">
    <property type="component" value="Unassembled WGS sequence"/>
</dbReference>
<keyword evidence="3" id="KW-0732">Signal</keyword>
<dbReference type="OrthoDB" id="113991at2759"/>
<evidence type="ECO:0000256" key="3">
    <source>
        <dbReference type="SAM" id="SignalP"/>
    </source>
</evidence>
<accession>A0A1V9ZRH1</accession>
<feature type="compositionally biased region" description="Low complexity" evidence="1">
    <location>
        <begin position="593"/>
        <end position="608"/>
    </location>
</feature>
<evidence type="ECO:0000259" key="4">
    <source>
        <dbReference type="Pfam" id="PF22422"/>
    </source>
</evidence>
<keyword evidence="2" id="KW-1133">Transmembrane helix</keyword>
<dbReference type="InterPro" id="IPR012341">
    <property type="entry name" value="6hp_glycosidase-like_sf"/>
</dbReference>
<dbReference type="InterPro" id="IPR054491">
    <property type="entry name" value="MGH1-like_GH"/>
</dbReference>